<reference evidence="2 3" key="1">
    <citation type="submission" date="2021-10" db="EMBL/GenBank/DDBJ databases">
        <title>Draft genome of Aestuariibacter halophilus JC2043.</title>
        <authorList>
            <person name="Emsley S.A."/>
            <person name="Pfannmuller K.M."/>
            <person name="Ushijima B."/>
            <person name="Saw J.H."/>
            <person name="Videau P."/>
        </authorList>
    </citation>
    <scope>NUCLEOTIDE SEQUENCE [LARGE SCALE GENOMIC DNA]</scope>
    <source>
        <strain evidence="2 3">JC2043</strain>
    </source>
</reference>
<evidence type="ECO:0000313" key="2">
    <source>
        <dbReference type="EMBL" id="MCC2618239.1"/>
    </source>
</evidence>
<proteinExistence type="predicted"/>
<dbReference type="EMBL" id="JAJEWP010000008">
    <property type="protein sequence ID" value="MCC2618239.1"/>
    <property type="molecule type" value="Genomic_DNA"/>
</dbReference>
<evidence type="ECO:0000313" key="3">
    <source>
        <dbReference type="Proteomes" id="UP001520878"/>
    </source>
</evidence>
<dbReference type="Pfam" id="PF10095">
    <property type="entry name" value="DUF2333"/>
    <property type="match status" value="1"/>
</dbReference>
<dbReference type="RefSeq" id="WP_229162966.1">
    <property type="nucleotide sequence ID" value="NZ_JAJEWP010000008.1"/>
</dbReference>
<dbReference type="Proteomes" id="UP001520878">
    <property type="component" value="Unassembled WGS sequence"/>
</dbReference>
<evidence type="ECO:0000256" key="1">
    <source>
        <dbReference type="SAM" id="Phobius"/>
    </source>
</evidence>
<accession>A0ABS8GCD9</accession>
<sequence length="330" mass="37136">MSLTWNTRWISLAAGAVVVLLWLLSVYWSFAPSTFDVRAEAEQRAAQHQEQVVTGYTLTNTLITVTETLLEKPGGYLSNDVMPPSVMMDNMPAWEFGALEMVRDLALAMRKDFSRSQSQSIENPHLVKAQPNLNINHRSWIIPSAESAYGDALEQLMRYQRDLADRADGDAQFYTRADNLRDWLKQVEKRLGSLSQKLSASVGQERLNTDLAGDAEARQSTPTPSQRIDKTSWWKLDDNFYEAKGASWALIHFLKAVEVDFAQVLEKKNARVSLQQIIRELEATQQTVWSPMILNGSGFGMLANHSLVMANYISRANAALIELTELLNQG</sequence>
<keyword evidence="1" id="KW-0812">Transmembrane</keyword>
<gene>
    <name evidence="2" type="ORF">LJ739_18425</name>
</gene>
<comment type="caution">
    <text evidence="2">The sequence shown here is derived from an EMBL/GenBank/DDBJ whole genome shotgun (WGS) entry which is preliminary data.</text>
</comment>
<feature type="transmembrane region" description="Helical" evidence="1">
    <location>
        <begin position="12"/>
        <end position="30"/>
    </location>
</feature>
<dbReference type="InterPro" id="IPR016936">
    <property type="entry name" value="UCP029693"/>
</dbReference>
<organism evidence="2 3">
    <name type="scientific">Fluctibacter halophilus</name>
    <dbReference type="NCBI Taxonomy" id="226011"/>
    <lineage>
        <taxon>Bacteria</taxon>
        <taxon>Pseudomonadati</taxon>
        <taxon>Pseudomonadota</taxon>
        <taxon>Gammaproteobacteria</taxon>
        <taxon>Alteromonadales</taxon>
        <taxon>Alteromonadaceae</taxon>
        <taxon>Fluctibacter</taxon>
    </lineage>
</organism>
<protein>
    <submittedName>
        <fullName evidence="2">DUF2333 family protein</fullName>
    </submittedName>
</protein>
<keyword evidence="1" id="KW-1133">Transmembrane helix</keyword>
<name>A0ABS8GCD9_9ALTE</name>
<dbReference type="PIRSF" id="PIRSF029693">
    <property type="entry name" value="UCP029693"/>
    <property type="match status" value="1"/>
</dbReference>
<keyword evidence="3" id="KW-1185">Reference proteome</keyword>
<keyword evidence="1" id="KW-0472">Membrane</keyword>